<keyword evidence="9" id="KW-0793">Thylakoid</keyword>
<feature type="transmembrane region" description="Helical" evidence="13">
    <location>
        <begin position="129"/>
        <end position="152"/>
    </location>
</feature>
<dbReference type="EMBL" id="CM010634">
    <property type="protein sequence ID" value="RID55752.1"/>
    <property type="molecule type" value="Genomic_DNA"/>
</dbReference>
<evidence type="ECO:0000256" key="12">
    <source>
        <dbReference type="ARBA" id="ARBA00048026"/>
    </source>
</evidence>
<evidence type="ECO:0000256" key="1">
    <source>
        <dbReference type="ARBA" id="ARBA00004141"/>
    </source>
</evidence>
<name>A0A397YQQ7_BRACM</name>
<evidence type="ECO:0000256" key="9">
    <source>
        <dbReference type="ARBA" id="ARBA00023078"/>
    </source>
</evidence>
<keyword evidence="7 13" id="KW-1133">Transmembrane helix</keyword>
<dbReference type="GO" id="GO:0048038">
    <property type="term" value="F:quinone binding"/>
    <property type="evidence" value="ECO:0007669"/>
    <property type="project" value="UniProtKB-KW"/>
</dbReference>
<gene>
    <name evidence="14" type="ORF">BRARA_G02996</name>
</gene>
<dbReference type="InterPro" id="IPR019654">
    <property type="entry name" value="NADH-quinone_OxRdatse_su_L"/>
</dbReference>
<protein>
    <submittedName>
        <fullName evidence="14">Uncharacterized protein</fullName>
    </submittedName>
</protein>
<dbReference type="Pfam" id="PF10716">
    <property type="entry name" value="NdhL"/>
    <property type="match status" value="1"/>
</dbReference>
<sequence>MVRAMMLNYKSCWRENQSQEIRKLHKTEHIEMSRCCSLGLCAPNPLYSLSSRPRTRSVRAPLCITSHTKPNSNTDSLPHYVAKMKAKADDFFGAKKTIFVTQLGAVLTTIDHPALAITGVNHEQELSSVVLDIGIISVWYFLVMPPIIMNWLRVRWYRRKFFEMYLQFMFVFMFFPGLLLWAPFLNFRKFPRDPSLKYPWDKPKDPSTIKNGYLKYPFAKPEDYDY</sequence>
<keyword evidence="4" id="KW-0521">NADP</keyword>
<evidence type="ECO:0000256" key="8">
    <source>
        <dbReference type="ARBA" id="ARBA00023027"/>
    </source>
</evidence>
<dbReference type="GO" id="GO:0016655">
    <property type="term" value="F:oxidoreductase activity, acting on NAD(P)H, quinone or similar compound as acceptor"/>
    <property type="evidence" value="ECO:0007669"/>
    <property type="project" value="InterPro"/>
</dbReference>
<evidence type="ECO:0000256" key="5">
    <source>
        <dbReference type="ARBA" id="ARBA00022957"/>
    </source>
</evidence>
<organism evidence="14 15">
    <name type="scientific">Brassica campestris</name>
    <name type="common">Field mustard</name>
    <dbReference type="NCBI Taxonomy" id="3711"/>
    <lineage>
        <taxon>Eukaryota</taxon>
        <taxon>Viridiplantae</taxon>
        <taxon>Streptophyta</taxon>
        <taxon>Embryophyta</taxon>
        <taxon>Tracheophyta</taxon>
        <taxon>Spermatophyta</taxon>
        <taxon>Magnoliopsida</taxon>
        <taxon>eudicotyledons</taxon>
        <taxon>Gunneridae</taxon>
        <taxon>Pentapetalae</taxon>
        <taxon>rosids</taxon>
        <taxon>malvids</taxon>
        <taxon>Brassicales</taxon>
        <taxon>Brassicaceae</taxon>
        <taxon>Brassiceae</taxon>
        <taxon>Brassica</taxon>
    </lineage>
</organism>
<keyword evidence="5" id="KW-0618">Plastoquinone</keyword>
<evidence type="ECO:0000313" key="14">
    <source>
        <dbReference type="EMBL" id="RID55752.1"/>
    </source>
</evidence>
<dbReference type="Proteomes" id="UP000264353">
    <property type="component" value="Chromosome A7"/>
</dbReference>
<accession>A0A397YQQ7</accession>
<evidence type="ECO:0000256" key="13">
    <source>
        <dbReference type="SAM" id="Phobius"/>
    </source>
</evidence>
<keyword evidence="2 13" id="KW-0812">Transmembrane</keyword>
<dbReference type="GO" id="GO:0016020">
    <property type="term" value="C:membrane"/>
    <property type="evidence" value="ECO:0007669"/>
    <property type="project" value="UniProtKB-SubCell"/>
</dbReference>
<feature type="transmembrane region" description="Helical" evidence="13">
    <location>
        <begin position="164"/>
        <end position="187"/>
    </location>
</feature>
<evidence type="ECO:0000256" key="11">
    <source>
        <dbReference type="ARBA" id="ARBA00047726"/>
    </source>
</evidence>
<reference evidence="14 15" key="1">
    <citation type="submission" date="2018-06" db="EMBL/GenBank/DDBJ databases">
        <title>WGS assembly of Brassica rapa FPsc.</title>
        <authorList>
            <person name="Bowman J."/>
            <person name="Kohchi T."/>
            <person name="Yamato K."/>
            <person name="Jenkins J."/>
            <person name="Shu S."/>
            <person name="Ishizaki K."/>
            <person name="Yamaoka S."/>
            <person name="Nishihama R."/>
            <person name="Nakamura Y."/>
            <person name="Berger F."/>
            <person name="Adam C."/>
            <person name="Aki S."/>
            <person name="Althoff F."/>
            <person name="Araki T."/>
            <person name="Arteaga-Vazquez M."/>
            <person name="Balasubrmanian S."/>
            <person name="Bauer D."/>
            <person name="Boehm C."/>
            <person name="Briginshaw L."/>
            <person name="Caballero-Perez J."/>
            <person name="Catarino B."/>
            <person name="Chen F."/>
            <person name="Chiyoda S."/>
            <person name="Chovatia M."/>
            <person name="Davies K."/>
            <person name="Delmans M."/>
            <person name="Demura T."/>
            <person name="Dierschke T."/>
            <person name="Dolan L."/>
            <person name="Dorantes-Acosta A."/>
            <person name="Eklund D."/>
            <person name="Florent S."/>
            <person name="Flores-Sandoval E."/>
            <person name="Fujiyama A."/>
            <person name="Fukuzawa H."/>
            <person name="Galik B."/>
            <person name="Grimanelli D."/>
            <person name="Grimwood J."/>
            <person name="Grossniklaus U."/>
            <person name="Hamada T."/>
            <person name="Haseloff J."/>
            <person name="Hetherington A."/>
            <person name="Higo A."/>
            <person name="Hirakawa Y."/>
            <person name="Hundley H."/>
            <person name="Ikeda Y."/>
            <person name="Inoue K."/>
            <person name="Inoue S."/>
            <person name="Ishida S."/>
            <person name="Jia Q."/>
            <person name="Kakita M."/>
            <person name="Kanazawa T."/>
            <person name="Kawai Y."/>
            <person name="Kawashima T."/>
            <person name="Kennedy M."/>
            <person name="Kinose K."/>
            <person name="Kinoshita T."/>
            <person name="Kohara Y."/>
            <person name="Koide E."/>
            <person name="Komatsu K."/>
            <person name="Kopischke S."/>
            <person name="Kubo M."/>
            <person name="Kyozuka J."/>
            <person name="Lagercrantz U."/>
            <person name="Lin S."/>
            <person name="Lindquist E."/>
            <person name="Lipzen A."/>
            <person name="Lu C."/>
            <person name="Luna E."/>
            <person name="Martienssen R."/>
            <person name="Minamino N."/>
            <person name="Mizutani M."/>
            <person name="Mizutani M."/>
            <person name="Mochizuki N."/>
            <person name="Monte I."/>
            <person name="Mosher R."/>
            <person name="Nagasaki H."/>
            <person name="Nakagami H."/>
            <person name="Naramoto S."/>
            <person name="Nishitani K."/>
            <person name="Ohtani M."/>
            <person name="Okamoto T."/>
            <person name="Okumura M."/>
            <person name="Phillips J."/>
            <person name="Pollak B."/>
            <person name="Reinders A."/>
            <person name="Roevekamp M."/>
            <person name="Sano R."/>
            <person name="Sawa S."/>
            <person name="Schmid M."/>
            <person name="Shirakawa M."/>
            <person name="Solano R."/>
            <person name="Spunde A."/>
            <person name="Suetsugu N."/>
            <person name="Sugano S."/>
            <person name="Sugiyama A."/>
            <person name="Sun R."/>
            <person name="Suzuki Y."/>
            <person name="Takenaka M."/>
            <person name="Takezawa D."/>
            <person name="Tomogane H."/>
            <person name="Tsuzuki M."/>
            <person name="Ueda T."/>
            <person name="Umeda M."/>
            <person name="Ward J."/>
            <person name="Watanabe Y."/>
            <person name="Yazaki K."/>
            <person name="Yokoyama R."/>
            <person name="Yoshitake Y."/>
            <person name="Yotsui I."/>
            <person name="Zachgo S."/>
            <person name="Schmutz J."/>
        </authorList>
    </citation>
    <scope>NUCLEOTIDE SEQUENCE [LARGE SCALE GENOMIC DNA]</scope>
    <source>
        <strain evidence="15">cv. B-3</strain>
    </source>
</reference>
<evidence type="ECO:0000256" key="10">
    <source>
        <dbReference type="ARBA" id="ARBA00023136"/>
    </source>
</evidence>
<dbReference type="PANTHER" id="PTHR36727:SF2">
    <property type="entry name" value="NAD(P)H-QUINONE OXIDOREDUCTASE SUBUNIT L, CHLOROPLASTIC"/>
    <property type="match status" value="1"/>
</dbReference>
<proteinExistence type="predicted"/>
<evidence type="ECO:0000256" key="7">
    <source>
        <dbReference type="ARBA" id="ARBA00022989"/>
    </source>
</evidence>
<keyword evidence="8" id="KW-0520">NAD</keyword>
<evidence type="ECO:0000313" key="15">
    <source>
        <dbReference type="Proteomes" id="UP000264353"/>
    </source>
</evidence>
<comment type="subcellular location">
    <subcellularLocation>
        <location evidence="1">Membrane</location>
        <topology evidence="1">Multi-pass membrane protein</topology>
    </subcellularLocation>
</comment>
<keyword evidence="6" id="KW-1278">Translocase</keyword>
<comment type="catalytic activity">
    <reaction evidence="12">
        <text>a plastoquinone + NADH + (n+1) H(+)(in) = a plastoquinol + NAD(+) + n H(+)(out)</text>
        <dbReference type="Rhea" id="RHEA:42608"/>
        <dbReference type="Rhea" id="RHEA-COMP:9561"/>
        <dbReference type="Rhea" id="RHEA-COMP:9562"/>
        <dbReference type="ChEBI" id="CHEBI:15378"/>
        <dbReference type="ChEBI" id="CHEBI:17757"/>
        <dbReference type="ChEBI" id="CHEBI:57540"/>
        <dbReference type="ChEBI" id="CHEBI:57945"/>
        <dbReference type="ChEBI" id="CHEBI:62192"/>
    </reaction>
</comment>
<keyword evidence="10 13" id="KW-0472">Membrane</keyword>
<dbReference type="PANTHER" id="PTHR36727">
    <property type="entry name" value="NAD(P)H-QUINONE OXIDOREDUCTASE SUBUNIT L, CHLOROPLASTIC"/>
    <property type="match status" value="1"/>
</dbReference>
<keyword evidence="3" id="KW-0874">Quinone</keyword>
<evidence type="ECO:0000256" key="4">
    <source>
        <dbReference type="ARBA" id="ARBA00022857"/>
    </source>
</evidence>
<evidence type="ECO:0000256" key="3">
    <source>
        <dbReference type="ARBA" id="ARBA00022719"/>
    </source>
</evidence>
<evidence type="ECO:0000256" key="6">
    <source>
        <dbReference type="ARBA" id="ARBA00022967"/>
    </source>
</evidence>
<dbReference type="AlphaFoldDB" id="A0A397YQQ7"/>
<comment type="catalytic activity">
    <reaction evidence="11">
        <text>a plastoquinone + NADPH + (n+1) H(+)(in) = a plastoquinol + NADP(+) + n H(+)(out)</text>
        <dbReference type="Rhea" id="RHEA:42612"/>
        <dbReference type="Rhea" id="RHEA-COMP:9561"/>
        <dbReference type="Rhea" id="RHEA-COMP:9562"/>
        <dbReference type="ChEBI" id="CHEBI:15378"/>
        <dbReference type="ChEBI" id="CHEBI:17757"/>
        <dbReference type="ChEBI" id="CHEBI:57783"/>
        <dbReference type="ChEBI" id="CHEBI:58349"/>
        <dbReference type="ChEBI" id="CHEBI:62192"/>
    </reaction>
</comment>
<evidence type="ECO:0000256" key="2">
    <source>
        <dbReference type="ARBA" id="ARBA00022692"/>
    </source>
</evidence>